<dbReference type="EMBL" id="JACEIK010001000">
    <property type="protein sequence ID" value="MCD7464875.1"/>
    <property type="molecule type" value="Genomic_DNA"/>
</dbReference>
<proteinExistence type="predicted"/>
<evidence type="ECO:0000313" key="2">
    <source>
        <dbReference type="EMBL" id="MCD7464875.1"/>
    </source>
</evidence>
<gene>
    <name evidence="2" type="ORF">HAX54_000135</name>
</gene>
<evidence type="ECO:0000313" key="3">
    <source>
        <dbReference type="Proteomes" id="UP000823775"/>
    </source>
</evidence>
<dbReference type="InterPro" id="IPR009769">
    <property type="entry name" value="EDR2_C"/>
</dbReference>
<name>A0ABS8T1R3_DATST</name>
<feature type="domain" description="Protein ENHANCED DISEASE RESISTANCE 2 C-terminal" evidence="1">
    <location>
        <begin position="53"/>
        <end position="183"/>
    </location>
</feature>
<reference evidence="2 3" key="1">
    <citation type="journal article" date="2021" name="BMC Genomics">
        <title>Datura genome reveals duplications of psychoactive alkaloid biosynthetic genes and high mutation rate following tissue culture.</title>
        <authorList>
            <person name="Rajewski A."/>
            <person name="Carter-House D."/>
            <person name="Stajich J."/>
            <person name="Litt A."/>
        </authorList>
    </citation>
    <scope>NUCLEOTIDE SEQUENCE [LARGE SCALE GENOMIC DNA]</scope>
    <source>
        <strain evidence="2">AR-01</strain>
    </source>
</reference>
<dbReference type="PANTHER" id="PTHR31558:SF16">
    <property type="entry name" value="FAMILY PROTEIN, PUTATIVE (DUF1336)-RELATED"/>
    <property type="match status" value="1"/>
</dbReference>
<evidence type="ECO:0000259" key="1">
    <source>
        <dbReference type="Pfam" id="PF07059"/>
    </source>
</evidence>
<dbReference type="Proteomes" id="UP000823775">
    <property type="component" value="Unassembled WGS sequence"/>
</dbReference>
<sequence>MFLLKDGVHSPKGLHLGNDMKFRPLGSMKSLEPKGRDIWTMHIALIVLKRINSDKRKCPAPNVSPYIPIGVDLFVCPKKMNHIAQHLVLPSVKGHGKFPPLLIVNIQICPLIPPPMFVGDGDQEGLSLVIYFKISEAFDKDILPGQDKIKDLQENHLSIRERLKIMVGVVNPDELVSNATESKLLNAYNEARAYRPQHVFIVWILYPFDLEFVMHSFCEHIYTIVLQYVYPKGKSL</sequence>
<protein>
    <recommendedName>
        <fullName evidence="1">Protein ENHANCED DISEASE RESISTANCE 2 C-terminal domain-containing protein</fullName>
    </recommendedName>
</protein>
<dbReference type="PANTHER" id="PTHR31558">
    <property type="entry name" value="CW14 PROTEIN"/>
    <property type="match status" value="1"/>
</dbReference>
<keyword evidence="3" id="KW-1185">Reference proteome</keyword>
<dbReference type="Pfam" id="PF07059">
    <property type="entry name" value="EDR2_C"/>
    <property type="match status" value="1"/>
</dbReference>
<comment type="caution">
    <text evidence="2">The sequence shown here is derived from an EMBL/GenBank/DDBJ whole genome shotgun (WGS) entry which is preliminary data.</text>
</comment>
<organism evidence="2 3">
    <name type="scientific">Datura stramonium</name>
    <name type="common">Jimsonweed</name>
    <name type="synonym">Common thornapple</name>
    <dbReference type="NCBI Taxonomy" id="4076"/>
    <lineage>
        <taxon>Eukaryota</taxon>
        <taxon>Viridiplantae</taxon>
        <taxon>Streptophyta</taxon>
        <taxon>Embryophyta</taxon>
        <taxon>Tracheophyta</taxon>
        <taxon>Spermatophyta</taxon>
        <taxon>Magnoliopsida</taxon>
        <taxon>eudicotyledons</taxon>
        <taxon>Gunneridae</taxon>
        <taxon>Pentapetalae</taxon>
        <taxon>asterids</taxon>
        <taxon>lamiids</taxon>
        <taxon>Solanales</taxon>
        <taxon>Solanaceae</taxon>
        <taxon>Solanoideae</taxon>
        <taxon>Datureae</taxon>
        <taxon>Datura</taxon>
    </lineage>
</organism>
<accession>A0ABS8T1R3</accession>